<gene>
    <name evidence="3" type="ORF">CAOG_008127</name>
</gene>
<organism evidence="3 4">
    <name type="scientific">Capsaspora owczarzaki (strain ATCC 30864)</name>
    <dbReference type="NCBI Taxonomy" id="595528"/>
    <lineage>
        <taxon>Eukaryota</taxon>
        <taxon>Filasterea</taxon>
        <taxon>Capsaspora</taxon>
    </lineage>
</organism>
<dbReference type="AlphaFoldDB" id="A0A0D2WYP3"/>
<dbReference type="InterPro" id="IPR044925">
    <property type="entry name" value="His-Me_finger_sf"/>
</dbReference>
<dbReference type="InterPro" id="IPR001604">
    <property type="entry name" value="Endo_G_ENPP1-like_dom"/>
</dbReference>
<evidence type="ECO:0000259" key="2">
    <source>
        <dbReference type="Pfam" id="PF01223"/>
    </source>
</evidence>
<evidence type="ECO:0000313" key="3">
    <source>
        <dbReference type="EMBL" id="KJE98108.1"/>
    </source>
</evidence>
<feature type="domain" description="DNA/RNA non-specific endonuclease/pyrophosphatase/phosphodiesterase" evidence="2">
    <location>
        <begin position="6"/>
        <end position="81"/>
    </location>
</feature>
<keyword evidence="4" id="KW-1185">Reference proteome</keyword>
<protein>
    <recommendedName>
        <fullName evidence="2">DNA/RNA non-specific endonuclease/pyrophosphatase/phosphodiesterase domain-containing protein</fullName>
    </recommendedName>
</protein>
<dbReference type="GO" id="GO:0016787">
    <property type="term" value="F:hydrolase activity"/>
    <property type="evidence" value="ECO:0007669"/>
    <property type="project" value="InterPro"/>
</dbReference>
<dbReference type="EMBL" id="KE346376">
    <property type="protein sequence ID" value="KJE98108.1"/>
    <property type="molecule type" value="Genomic_DNA"/>
</dbReference>
<dbReference type="InterPro" id="IPR044929">
    <property type="entry name" value="DNA/RNA_non-sp_Endonuclease_sf"/>
</dbReference>
<dbReference type="GO" id="GO:0003676">
    <property type="term" value="F:nucleic acid binding"/>
    <property type="evidence" value="ECO:0007669"/>
    <property type="project" value="InterPro"/>
</dbReference>
<dbReference type="GO" id="GO:0046872">
    <property type="term" value="F:metal ion binding"/>
    <property type="evidence" value="ECO:0007669"/>
    <property type="project" value="InterPro"/>
</dbReference>
<proteinExistence type="predicted"/>
<name>A0A0D2WYP3_CAPO3</name>
<dbReference type="InParanoid" id="A0A0D2WYP3"/>
<dbReference type="Pfam" id="PF01223">
    <property type="entry name" value="Endonuclease_NS"/>
    <property type="match status" value="1"/>
</dbReference>
<accession>A0A0D2WYP3</accession>
<feature type="region of interest" description="Disordered" evidence="1">
    <location>
        <begin position="152"/>
        <end position="173"/>
    </location>
</feature>
<reference evidence="4" key="1">
    <citation type="submission" date="2011-02" db="EMBL/GenBank/DDBJ databases">
        <title>The Genome Sequence of Capsaspora owczarzaki ATCC 30864.</title>
        <authorList>
            <person name="Russ C."/>
            <person name="Cuomo C."/>
            <person name="Burger G."/>
            <person name="Gray M.W."/>
            <person name="Holland P.W.H."/>
            <person name="King N."/>
            <person name="Lang F.B.F."/>
            <person name="Roger A.J."/>
            <person name="Ruiz-Trillo I."/>
            <person name="Young S.K."/>
            <person name="Zeng Q."/>
            <person name="Gargeya S."/>
            <person name="Alvarado L."/>
            <person name="Berlin A."/>
            <person name="Chapman S.B."/>
            <person name="Chen Z."/>
            <person name="Freedman E."/>
            <person name="Gellesch M."/>
            <person name="Goldberg J."/>
            <person name="Griggs A."/>
            <person name="Gujja S."/>
            <person name="Heilman E."/>
            <person name="Heiman D."/>
            <person name="Howarth C."/>
            <person name="Mehta T."/>
            <person name="Neiman D."/>
            <person name="Pearson M."/>
            <person name="Roberts A."/>
            <person name="Saif S."/>
            <person name="Shea T."/>
            <person name="Shenoy N."/>
            <person name="Sisk P."/>
            <person name="Stolte C."/>
            <person name="Sykes S."/>
            <person name="White J."/>
            <person name="Yandava C."/>
            <person name="Haas B."/>
            <person name="Nusbaum C."/>
            <person name="Birren B."/>
        </authorList>
    </citation>
    <scope>NUCLEOTIDE SEQUENCE</scope>
    <source>
        <strain evidence="4">ATCC 30864</strain>
    </source>
</reference>
<evidence type="ECO:0000256" key="1">
    <source>
        <dbReference type="SAM" id="MobiDB-lite"/>
    </source>
</evidence>
<evidence type="ECO:0000313" key="4">
    <source>
        <dbReference type="Proteomes" id="UP000008743"/>
    </source>
</evidence>
<dbReference type="Proteomes" id="UP000008743">
    <property type="component" value="Unassembled WGS sequence"/>
</dbReference>
<dbReference type="SUPFAM" id="SSF54060">
    <property type="entry name" value="His-Me finger endonucleases"/>
    <property type="match status" value="1"/>
</dbReference>
<dbReference type="RefSeq" id="XP_004342728.1">
    <property type="nucleotide sequence ID" value="XM_004342679.1"/>
</dbReference>
<dbReference type="Gene3D" id="3.40.570.10">
    <property type="entry name" value="Extracellular Endonuclease, subunit A"/>
    <property type="match status" value="1"/>
</dbReference>
<sequence>MSYAAAFSTFAYINVVPMAARFNQLYWGPAETAFVEVVLAKGSGSQVFFLTGALGTPSQQTLNYGQPVPTGPFFTAMCIPGVGSGAAYAQFNSDERQLDRSDPDQRSAVEFMSLGELEALLGRGQMFAVNCGQANYKNDLIAAFAPAKKNNNGQSVTFNPDSHRRETQLLGNRDPGDRCTLDSECKIPMECITNGPTAIEQIFRITTTCELYLQMGYQHRRVCNSPGGGISGKTLVVLFTNGSEGDTAQSWNSGHLLEIICLLSLQSAAR</sequence>